<reference evidence="3" key="1">
    <citation type="submission" date="2022-11" db="EMBL/GenBank/DDBJ databases">
        <title>The characterization of three novel Bacteroidetes species and genomic analysis of their roles in tidal elemental geochemical cycles.</title>
        <authorList>
            <person name="Ma K.-J."/>
        </authorList>
    </citation>
    <scope>NUCLEOTIDE SEQUENCE</scope>
    <source>
        <strain evidence="3">M415</strain>
    </source>
</reference>
<evidence type="ECO:0000256" key="1">
    <source>
        <dbReference type="SAM" id="MobiDB-lite"/>
    </source>
</evidence>
<keyword evidence="4" id="KW-1185">Reference proteome</keyword>
<comment type="caution">
    <text evidence="3">The sequence shown here is derived from an EMBL/GenBank/DDBJ whole genome shotgun (WGS) entry which is preliminary data.</text>
</comment>
<organism evidence="3 4">
    <name type="scientific">Lentiprolixibacter aurantiacus</name>
    <dbReference type="NCBI Taxonomy" id="2993939"/>
    <lineage>
        <taxon>Bacteria</taxon>
        <taxon>Pseudomonadati</taxon>
        <taxon>Bacteroidota</taxon>
        <taxon>Flavobacteriia</taxon>
        <taxon>Flavobacteriales</taxon>
        <taxon>Flavobacteriaceae</taxon>
        <taxon>Lentiprolixibacter</taxon>
    </lineage>
</organism>
<accession>A0AAE3MKM8</accession>
<feature type="signal peptide" evidence="2">
    <location>
        <begin position="1"/>
        <end position="22"/>
    </location>
</feature>
<gene>
    <name evidence="3" type="ORF">OO016_05030</name>
</gene>
<dbReference type="Proteomes" id="UP001207116">
    <property type="component" value="Unassembled WGS sequence"/>
</dbReference>
<protein>
    <submittedName>
        <fullName evidence="3">Uncharacterized protein</fullName>
    </submittedName>
</protein>
<dbReference type="EMBL" id="JAPFQP010000001">
    <property type="protein sequence ID" value="MCX2718958.1"/>
    <property type="molecule type" value="Genomic_DNA"/>
</dbReference>
<evidence type="ECO:0000256" key="2">
    <source>
        <dbReference type="SAM" id="SignalP"/>
    </source>
</evidence>
<feature type="region of interest" description="Disordered" evidence="1">
    <location>
        <begin position="25"/>
        <end position="46"/>
    </location>
</feature>
<dbReference type="RefSeq" id="WP_266011351.1">
    <property type="nucleotide sequence ID" value="NZ_JAPFQP010000001.1"/>
</dbReference>
<name>A0AAE3MKM8_9FLAO</name>
<feature type="chain" id="PRO_5042154818" evidence="2">
    <location>
        <begin position="23"/>
        <end position="790"/>
    </location>
</feature>
<keyword evidence="2" id="KW-0732">Signal</keyword>
<evidence type="ECO:0000313" key="3">
    <source>
        <dbReference type="EMBL" id="MCX2718958.1"/>
    </source>
</evidence>
<sequence length="790" mass="87328">MRISLKLFIALIVLFVFTNCSSDDSGAQADPDVESPAPDPGSDPSSTVSIALEGTDNLILENLSSFSSSGSTEINTEGNIDNIADQENIEAPVIFSNDEDEIILGYFPQAITEDQITIADVVYFFVKTYPRLSVRDLDDSILKTSLMESDIYPTLRSQVEKALDQNVSVINDPDFDANVRLFLEELEENNSTSGRDIVAQFKVNYQRNGTIVLPTEAPIFSSFGVQITNQNGTPVYGPKLLTSKELVLSPGSFINFIIKELYEEPTTGTENFTLSQDGSYNIYFTNGKGDTALDELVINQNQRNFVAMVLGHVFPIGAKKWIKNRGCDDILFDVVGDITKFFTDALASSETITTEHVTIFIKDIYARSGEYIVCNTANATIKKYFELIFKMASKRLEIAEDVAELMFQIRDFDGSDIRITETRFFDNDIAYGKLRLTDVTEKVFNQDPGTAFTYEGLVEEEETTYDVDRGALSSQFIPMNEWSEAAEIPFGLDLTGDATIDGNSSIFKTNATGILQLTGIIGNQPSELRLSPVIINIGEIPEEVVVTLNPNPSNERLIAFNSIDEVLVELDLQTGNELGLIATLQGFFSDFVYNTTTNEIFARGPGGTFSINPENGASSLFSDGFEDLLISNSENRLYGIGVELFEINLADGSTSLISSDINAGGYKSALLESTNEIFYRSNGLWKYNLSTNQKVQLSTVGYEGLFVSNAQNRLFAYVSYDKIVELDPISGEEIGDVAILGEEYFTDFVILEQTQEIICRRFPGTFKISLADGTVTEFSSTTYEDLIIID</sequence>
<evidence type="ECO:0000313" key="4">
    <source>
        <dbReference type="Proteomes" id="UP001207116"/>
    </source>
</evidence>
<proteinExistence type="predicted"/>
<dbReference type="AlphaFoldDB" id="A0AAE3MKM8"/>